<organism evidence="2 3">
    <name type="scientific">Anthostomella pinea</name>
    <dbReference type="NCBI Taxonomy" id="933095"/>
    <lineage>
        <taxon>Eukaryota</taxon>
        <taxon>Fungi</taxon>
        <taxon>Dikarya</taxon>
        <taxon>Ascomycota</taxon>
        <taxon>Pezizomycotina</taxon>
        <taxon>Sordariomycetes</taxon>
        <taxon>Xylariomycetidae</taxon>
        <taxon>Xylariales</taxon>
        <taxon>Xylariaceae</taxon>
        <taxon>Anthostomella</taxon>
    </lineage>
</organism>
<name>A0AAI8YEY5_9PEZI</name>
<dbReference type="Proteomes" id="UP001295740">
    <property type="component" value="Unassembled WGS sequence"/>
</dbReference>
<evidence type="ECO:0000313" key="2">
    <source>
        <dbReference type="EMBL" id="CAJ2502247.1"/>
    </source>
</evidence>
<keyword evidence="3" id="KW-1185">Reference proteome</keyword>
<sequence>MPPIPPFLGPDESERMYLIVVTPGISEENKQMAYKMHEKMCLAKEQFKEAEEGSAEHKDLGLKYMEAEVRFNTYASMIIALAEPEVQPEKEEPKGYLAGDDGDGDDDSDDDDKKNDDEEDDQTEAMYAGGNNDSDADTISGHEA</sequence>
<comment type="caution">
    <text evidence="2">The sequence shown here is derived from an EMBL/GenBank/DDBJ whole genome shotgun (WGS) entry which is preliminary data.</text>
</comment>
<evidence type="ECO:0000313" key="3">
    <source>
        <dbReference type="Proteomes" id="UP001295740"/>
    </source>
</evidence>
<accession>A0AAI8YEY5</accession>
<evidence type="ECO:0000256" key="1">
    <source>
        <dbReference type="SAM" id="MobiDB-lite"/>
    </source>
</evidence>
<reference evidence="2" key="1">
    <citation type="submission" date="2023-10" db="EMBL/GenBank/DDBJ databases">
        <authorList>
            <person name="Hackl T."/>
        </authorList>
    </citation>
    <scope>NUCLEOTIDE SEQUENCE</scope>
</reference>
<feature type="region of interest" description="Disordered" evidence="1">
    <location>
        <begin position="82"/>
        <end position="144"/>
    </location>
</feature>
<proteinExistence type="predicted"/>
<protein>
    <submittedName>
        <fullName evidence="2">Uu.00g096410.m01.CDS01</fullName>
    </submittedName>
</protein>
<dbReference type="AlphaFoldDB" id="A0AAI8YEY5"/>
<dbReference type="EMBL" id="CAUWAG010000004">
    <property type="protein sequence ID" value="CAJ2502247.1"/>
    <property type="molecule type" value="Genomic_DNA"/>
</dbReference>
<feature type="compositionally biased region" description="Acidic residues" evidence="1">
    <location>
        <begin position="100"/>
        <end position="110"/>
    </location>
</feature>
<gene>
    <name evidence="2" type="ORF">KHLLAP_LOCUS2715</name>
</gene>